<keyword evidence="3" id="KW-1185">Reference proteome</keyword>
<dbReference type="GeneID" id="3872778"/>
<evidence type="ECO:0000256" key="1">
    <source>
        <dbReference type="SAM" id="MobiDB-lite"/>
    </source>
</evidence>
<gene>
    <name evidence="2" type="ORF">NCU05142</name>
</gene>
<feature type="compositionally biased region" description="Basic and acidic residues" evidence="1">
    <location>
        <begin position="124"/>
        <end position="143"/>
    </location>
</feature>
<protein>
    <submittedName>
        <fullName evidence="2">Uncharacterized protein</fullName>
    </submittedName>
</protein>
<dbReference type="KEGG" id="ncr:NCU05142"/>
<feature type="region of interest" description="Disordered" evidence="1">
    <location>
        <begin position="124"/>
        <end position="271"/>
    </location>
</feature>
<dbReference type="OrthoDB" id="4590041at2759"/>
<dbReference type="RefSeq" id="XP_956640.1">
    <property type="nucleotide sequence ID" value="XM_951547.2"/>
</dbReference>
<reference evidence="2 3" key="1">
    <citation type="journal article" date="2003" name="Nature">
        <title>The genome sequence of the filamentous fungus Neurospora crassa.</title>
        <authorList>
            <person name="Galagan J.E."/>
            <person name="Calvo S.E."/>
            <person name="Borkovich K.A."/>
            <person name="Selker E.U."/>
            <person name="Read N.D."/>
            <person name="Jaffe D."/>
            <person name="FitzHugh W."/>
            <person name="Ma L.J."/>
            <person name="Smirnov S."/>
            <person name="Purcell S."/>
            <person name="Rehman B."/>
            <person name="Elkins T."/>
            <person name="Engels R."/>
            <person name="Wang S."/>
            <person name="Nielsen C.B."/>
            <person name="Butler J."/>
            <person name="Endrizzi M."/>
            <person name="Qui D."/>
            <person name="Ianakiev P."/>
            <person name="Bell-Pedersen D."/>
            <person name="Nelson M.A."/>
            <person name="Werner-Washburne M."/>
            <person name="Selitrennikoff C.P."/>
            <person name="Kinsey J.A."/>
            <person name="Braun E.L."/>
            <person name="Zelter A."/>
            <person name="Schulte U."/>
            <person name="Kothe G.O."/>
            <person name="Jedd G."/>
            <person name="Mewes W."/>
            <person name="Staben C."/>
            <person name="Marcotte E."/>
            <person name="Greenberg D."/>
            <person name="Roy A."/>
            <person name="Foley K."/>
            <person name="Naylor J."/>
            <person name="Stange-Thomann N."/>
            <person name="Barrett R."/>
            <person name="Gnerre S."/>
            <person name="Kamal M."/>
            <person name="Kamvysselis M."/>
            <person name="Mauceli E."/>
            <person name="Bielke C."/>
            <person name="Rudd S."/>
            <person name="Frishman D."/>
            <person name="Krystofova S."/>
            <person name="Rasmussen C."/>
            <person name="Metzenberg R.L."/>
            <person name="Perkins D.D."/>
            <person name="Kroken S."/>
            <person name="Cogoni C."/>
            <person name="Macino G."/>
            <person name="Catcheside D."/>
            <person name="Li W."/>
            <person name="Pratt R.J."/>
            <person name="Osmani S.A."/>
            <person name="DeSouza C.P."/>
            <person name="Glass L."/>
            <person name="Orbach M.J."/>
            <person name="Berglund J.A."/>
            <person name="Voelker R."/>
            <person name="Yarden O."/>
            <person name="Plamann M."/>
            <person name="Seiler S."/>
            <person name="Dunlap J."/>
            <person name="Radford A."/>
            <person name="Aramayo R."/>
            <person name="Natvig D.O."/>
            <person name="Alex L.A."/>
            <person name="Mannhaupt G."/>
            <person name="Ebbole D.J."/>
            <person name="Freitag M."/>
            <person name="Paulsen I."/>
            <person name="Sachs M.S."/>
            <person name="Lander E.S."/>
            <person name="Nusbaum C."/>
            <person name="Birren B."/>
        </authorList>
    </citation>
    <scope>NUCLEOTIDE SEQUENCE [LARGE SCALE GENOMIC DNA]</scope>
    <source>
        <strain evidence="3">ATCC 24698 / 74-OR23-1A / CBS 708.71 / DSM 1257 / FGSC 987</strain>
    </source>
</reference>
<dbReference type="SMR" id="Q1K599"/>
<feature type="compositionally biased region" description="Polar residues" evidence="1">
    <location>
        <begin position="358"/>
        <end position="368"/>
    </location>
</feature>
<dbReference type="EMBL" id="CM002241">
    <property type="protein sequence ID" value="EAA27404.1"/>
    <property type="molecule type" value="Genomic_DNA"/>
</dbReference>
<dbReference type="VEuPathDB" id="FungiDB:NCU05142"/>
<name>Q1K599_NEUCR</name>
<feature type="compositionally biased region" description="Polar residues" evidence="1">
    <location>
        <begin position="145"/>
        <end position="161"/>
    </location>
</feature>
<sequence>MSRLLTRLPRTIPPTAPLQLTLGSSRITITRGIVTDLETGGTRKAKQTAGKGFVSVGGQQDRGMPTADKGDEPMPPKYSTSTGHTILPSLKQAVQQTLEHPEEWEGIHAEHICAVEEANSANAEKWEASRRAGRDADAERDVTEAWNSEMASDSPSGTSNAGRSSHRTKGSSSSKRAAAVQGSSSKKPAPKKESSSSSRRKSQPKDAKKTRGKESESSAESTNSPDYASPMDAHHTQPLPHSTMDTATGQQPIPPSGPDFSSSPTGAANTISEDSIPHLALHPNLSLGTTLSSISGSFTLEPLQHGRPAPTAIKPFATSSTAWVSWTFIQSPQNNINARGVSRFARSYSSSASSSTSQNITKATGLSGQQQQQQQQQKKKEKPKTQAQLDEEVRMRMEESVAGEGGAAGVEYEDGKAVGIKRGVRENMFRYI</sequence>
<proteinExistence type="predicted"/>
<dbReference type="AlphaFoldDB" id="Q1K599"/>
<feature type="compositionally biased region" description="Polar residues" evidence="1">
    <location>
        <begin position="259"/>
        <end position="271"/>
    </location>
</feature>
<accession>Q1K599</accession>
<feature type="region of interest" description="Disordered" evidence="1">
    <location>
        <begin position="349"/>
        <end position="408"/>
    </location>
</feature>
<feature type="compositionally biased region" description="Basic and acidic residues" evidence="1">
    <location>
        <begin position="203"/>
        <end position="216"/>
    </location>
</feature>
<dbReference type="Proteomes" id="UP000001805">
    <property type="component" value="Chromosome 5, Linkage Group VI"/>
</dbReference>
<evidence type="ECO:0000313" key="2">
    <source>
        <dbReference type="EMBL" id="EAA27404.1"/>
    </source>
</evidence>
<dbReference type="InParanoid" id="Q1K599"/>
<dbReference type="PaxDb" id="5141-EFNCRP00000001602"/>
<organism evidence="2 3">
    <name type="scientific">Neurospora crassa (strain ATCC 24698 / 74-OR23-1A / CBS 708.71 / DSM 1257 / FGSC 987)</name>
    <dbReference type="NCBI Taxonomy" id="367110"/>
    <lineage>
        <taxon>Eukaryota</taxon>
        <taxon>Fungi</taxon>
        <taxon>Dikarya</taxon>
        <taxon>Ascomycota</taxon>
        <taxon>Pezizomycotina</taxon>
        <taxon>Sordariomycetes</taxon>
        <taxon>Sordariomycetidae</taxon>
        <taxon>Sordariales</taxon>
        <taxon>Sordariaceae</taxon>
        <taxon>Neurospora</taxon>
    </lineage>
</organism>
<dbReference type="HOGENOM" id="CLU_634750_0_0_1"/>
<feature type="region of interest" description="Disordered" evidence="1">
    <location>
        <begin position="41"/>
        <end position="75"/>
    </location>
</feature>
<evidence type="ECO:0000313" key="3">
    <source>
        <dbReference type="Proteomes" id="UP000001805"/>
    </source>
</evidence>
<feature type="compositionally biased region" description="Polar residues" evidence="1">
    <location>
        <begin position="239"/>
        <end position="251"/>
    </location>
</feature>